<reference evidence="2" key="1">
    <citation type="submission" date="2023-03" db="EMBL/GenBank/DDBJ databases">
        <title>Massive genome expansion in bonnet fungi (Mycena s.s.) driven by repeated elements and novel gene families across ecological guilds.</title>
        <authorList>
            <consortium name="Lawrence Berkeley National Laboratory"/>
            <person name="Harder C.B."/>
            <person name="Miyauchi S."/>
            <person name="Viragh M."/>
            <person name="Kuo A."/>
            <person name="Thoen E."/>
            <person name="Andreopoulos B."/>
            <person name="Lu D."/>
            <person name="Skrede I."/>
            <person name="Drula E."/>
            <person name="Henrissat B."/>
            <person name="Morin E."/>
            <person name="Kohler A."/>
            <person name="Barry K."/>
            <person name="LaButti K."/>
            <person name="Morin E."/>
            <person name="Salamov A."/>
            <person name="Lipzen A."/>
            <person name="Mereny Z."/>
            <person name="Hegedus B."/>
            <person name="Baldrian P."/>
            <person name="Stursova M."/>
            <person name="Weitz H."/>
            <person name="Taylor A."/>
            <person name="Grigoriev I.V."/>
            <person name="Nagy L.G."/>
            <person name="Martin F."/>
            <person name="Kauserud H."/>
        </authorList>
    </citation>
    <scope>NUCLEOTIDE SEQUENCE</scope>
    <source>
        <strain evidence="2">9284</strain>
    </source>
</reference>
<organism evidence="2 3">
    <name type="scientific">Roridomyces roridus</name>
    <dbReference type="NCBI Taxonomy" id="1738132"/>
    <lineage>
        <taxon>Eukaryota</taxon>
        <taxon>Fungi</taxon>
        <taxon>Dikarya</taxon>
        <taxon>Basidiomycota</taxon>
        <taxon>Agaricomycotina</taxon>
        <taxon>Agaricomycetes</taxon>
        <taxon>Agaricomycetidae</taxon>
        <taxon>Agaricales</taxon>
        <taxon>Marasmiineae</taxon>
        <taxon>Mycenaceae</taxon>
        <taxon>Roridomyces</taxon>
    </lineage>
</organism>
<feature type="compositionally biased region" description="Basic residues" evidence="1">
    <location>
        <begin position="274"/>
        <end position="285"/>
    </location>
</feature>
<proteinExistence type="predicted"/>
<gene>
    <name evidence="2" type="ORF">FB45DRAFT_1033419</name>
</gene>
<protein>
    <submittedName>
        <fullName evidence="2">Uncharacterized protein</fullName>
    </submittedName>
</protein>
<accession>A0AAD7FEQ7</accession>
<feature type="compositionally biased region" description="Basic and acidic residues" evidence="1">
    <location>
        <begin position="263"/>
        <end position="273"/>
    </location>
</feature>
<evidence type="ECO:0000313" key="3">
    <source>
        <dbReference type="Proteomes" id="UP001221142"/>
    </source>
</evidence>
<keyword evidence="3" id="KW-1185">Reference proteome</keyword>
<evidence type="ECO:0000256" key="1">
    <source>
        <dbReference type="SAM" id="MobiDB-lite"/>
    </source>
</evidence>
<comment type="caution">
    <text evidence="2">The sequence shown here is derived from an EMBL/GenBank/DDBJ whole genome shotgun (WGS) entry which is preliminary data.</text>
</comment>
<dbReference type="EMBL" id="JARKIF010000018">
    <property type="protein sequence ID" value="KAJ7619570.1"/>
    <property type="molecule type" value="Genomic_DNA"/>
</dbReference>
<name>A0AAD7FEQ7_9AGAR</name>
<evidence type="ECO:0000313" key="2">
    <source>
        <dbReference type="EMBL" id="KAJ7619570.1"/>
    </source>
</evidence>
<feature type="region of interest" description="Disordered" evidence="1">
    <location>
        <begin position="236"/>
        <end position="291"/>
    </location>
</feature>
<sequence length="291" mass="33037">MNFIKFGNHIIAPAGAEALPLPAPTPMPMPMPMPTPRPLAPSTAFDTNEILAIAMLLQTKIKELENTIAERKARHQEWCKGVSRLDKVLVTLRKQESKEDDKLVKLTKQWNKTSLNANRYGLFSKNPGLFGLPHQQPDRFVCPTTMATSSYNNINERYMDSYAFEGPPAPWQQSTPALFSGSPSWIEQGDERANFRFVMTRSPEEEALDETFVSGQQDDSPTKIIRAALGDIRNTLAQQQQQEAGEGSRKRKSEDFEEAYEGPYKRMREVAEKPRRRGSKTRKSTWRSNGY</sequence>
<dbReference type="AlphaFoldDB" id="A0AAD7FEQ7"/>
<dbReference type="Proteomes" id="UP001221142">
    <property type="component" value="Unassembled WGS sequence"/>
</dbReference>